<accession>A0ACB7HFQ5</accession>
<dbReference type="EMBL" id="CM004394">
    <property type="protein sequence ID" value="KAG8649691.1"/>
    <property type="molecule type" value="Genomic_DNA"/>
</dbReference>
<dbReference type="Proteomes" id="UP000091857">
    <property type="component" value="Chromosome 8"/>
</dbReference>
<protein>
    <submittedName>
        <fullName evidence="1">Uncharacterized protein</fullName>
    </submittedName>
</protein>
<sequence length="156" mass="17943">MLSHSYKVLFKKCASKLPTIKLEMAFPCFVECKEPEREWETRTTESPNKQTRGGKHRSTLPSKEDICLTSKLIYTSLVSILSHPIKVEICFLRDSFWTAPSLKLHGWKTRPAPRPKENQPCNDILIKRLSISSGYVIVKILEMCGLCCARDLLLYR</sequence>
<keyword evidence="2" id="KW-1185">Reference proteome</keyword>
<evidence type="ECO:0000313" key="1">
    <source>
        <dbReference type="EMBL" id="KAG8649691.1"/>
    </source>
</evidence>
<name>A0ACB7HFQ5_MANES</name>
<gene>
    <name evidence="1" type="ORF">MANES_08G123950v8</name>
</gene>
<organism evidence="1 2">
    <name type="scientific">Manihot esculenta</name>
    <name type="common">Cassava</name>
    <name type="synonym">Jatropha manihot</name>
    <dbReference type="NCBI Taxonomy" id="3983"/>
    <lineage>
        <taxon>Eukaryota</taxon>
        <taxon>Viridiplantae</taxon>
        <taxon>Streptophyta</taxon>
        <taxon>Embryophyta</taxon>
        <taxon>Tracheophyta</taxon>
        <taxon>Spermatophyta</taxon>
        <taxon>Magnoliopsida</taxon>
        <taxon>eudicotyledons</taxon>
        <taxon>Gunneridae</taxon>
        <taxon>Pentapetalae</taxon>
        <taxon>rosids</taxon>
        <taxon>fabids</taxon>
        <taxon>Malpighiales</taxon>
        <taxon>Euphorbiaceae</taxon>
        <taxon>Crotonoideae</taxon>
        <taxon>Manihoteae</taxon>
        <taxon>Manihot</taxon>
    </lineage>
</organism>
<comment type="caution">
    <text evidence="1">The sequence shown here is derived from an EMBL/GenBank/DDBJ whole genome shotgun (WGS) entry which is preliminary data.</text>
</comment>
<evidence type="ECO:0000313" key="2">
    <source>
        <dbReference type="Proteomes" id="UP000091857"/>
    </source>
</evidence>
<proteinExistence type="predicted"/>
<reference evidence="2" key="1">
    <citation type="journal article" date="2016" name="Nat. Biotechnol.">
        <title>Sequencing wild and cultivated cassava and related species reveals extensive interspecific hybridization and genetic diversity.</title>
        <authorList>
            <person name="Bredeson J.V."/>
            <person name="Lyons J.B."/>
            <person name="Prochnik S.E."/>
            <person name="Wu G.A."/>
            <person name="Ha C.M."/>
            <person name="Edsinger-Gonzales E."/>
            <person name="Grimwood J."/>
            <person name="Schmutz J."/>
            <person name="Rabbi I.Y."/>
            <person name="Egesi C."/>
            <person name="Nauluvula P."/>
            <person name="Lebot V."/>
            <person name="Ndunguru J."/>
            <person name="Mkamilo G."/>
            <person name="Bart R.S."/>
            <person name="Setter T.L."/>
            <person name="Gleadow R.M."/>
            <person name="Kulakow P."/>
            <person name="Ferguson M.E."/>
            <person name="Rounsley S."/>
            <person name="Rokhsar D.S."/>
        </authorList>
    </citation>
    <scope>NUCLEOTIDE SEQUENCE [LARGE SCALE GENOMIC DNA]</scope>
    <source>
        <strain evidence="2">cv. AM560-2</strain>
    </source>
</reference>